<protein>
    <recommendedName>
        <fullName evidence="1">F-box domain-containing protein</fullName>
    </recommendedName>
</protein>
<comment type="caution">
    <text evidence="2">The sequence shown here is derived from an EMBL/GenBank/DDBJ whole genome shotgun (WGS) entry which is preliminary data.</text>
</comment>
<feature type="domain" description="F-box" evidence="1">
    <location>
        <begin position="18"/>
        <end position="52"/>
    </location>
</feature>
<accession>A0AAD4BPA6</accession>
<dbReference type="AlphaFoldDB" id="A0AAD4BPA6"/>
<evidence type="ECO:0000313" key="3">
    <source>
        <dbReference type="Proteomes" id="UP001194468"/>
    </source>
</evidence>
<dbReference type="Gene3D" id="1.20.1280.50">
    <property type="match status" value="1"/>
</dbReference>
<dbReference type="EMBL" id="WHUW01000022">
    <property type="protein sequence ID" value="KAF8436299.1"/>
    <property type="molecule type" value="Genomic_DNA"/>
</dbReference>
<dbReference type="SUPFAM" id="SSF81383">
    <property type="entry name" value="F-box domain"/>
    <property type="match status" value="1"/>
</dbReference>
<proteinExistence type="predicted"/>
<keyword evidence="3" id="KW-1185">Reference proteome</keyword>
<evidence type="ECO:0000313" key="2">
    <source>
        <dbReference type="EMBL" id="KAF8436299.1"/>
    </source>
</evidence>
<name>A0AAD4BPA6_BOLED</name>
<dbReference type="Pfam" id="PF12937">
    <property type="entry name" value="F-box-like"/>
    <property type="match status" value="1"/>
</dbReference>
<dbReference type="InterPro" id="IPR001810">
    <property type="entry name" value="F-box_dom"/>
</dbReference>
<sequence>MVSVTRKRVIFSPTMAPRILICLSPRDIIRLRLVSRYFNGITRDKRMWRILYARACLPHPPGPFEWQPLSFHEQVLIHSARTSLTWTLCPILNGLTLIQGPRFTSRGVPKIQPWHFLLGRLLVHCNSNQWQATRDMRISIDTEE</sequence>
<organism evidence="2 3">
    <name type="scientific">Boletus edulis BED1</name>
    <dbReference type="NCBI Taxonomy" id="1328754"/>
    <lineage>
        <taxon>Eukaryota</taxon>
        <taxon>Fungi</taxon>
        <taxon>Dikarya</taxon>
        <taxon>Basidiomycota</taxon>
        <taxon>Agaricomycotina</taxon>
        <taxon>Agaricomycetes</taxon>
        <taxon>Agaricomycetidae</taxon>
        <taxon>Boletales</taxon>
        <taxon>Boletineae</taxon>
        <taxon>Boletaceae</taxon>
        <taxon>Boletoideae</taxon>
        <taxon>Boletus</taxon>
    </lineage>
</organism>
<reference evidence="2" key="1">
    <citation type="submission" date="2019-10" db="EMBL/GenBank/DDBJ databases">
        <authorList>
            <consortium name="DOE Joint Genome Institute"/>
            <person name="Kuo A."/>
            <person name="Miyauchi S."/>
            <person name="Kiss E."/>
            <person name="Drula E."/>
            <person name="Kohler A."/>
            <person name="Sanchez-Garcia M."/>
            <person name="Andreopoulos B."/>
            <person name="Barry K.W."/>
            <person name="Bonito G."/>
            <person name="Buee M."/>
            <person name="Carver A."/>
            <person name="Chen C."/>
            <person name="Cichocki N."/>
            <person name="Clum A."/>
            <person name="Culley D."/>
            <person name="Crous P.W."/>
            <person name="Fauchery L."/>
            <person name="Girlanda M."/>
            <person name="Hayes R."/>
            <person name="Keri Z."/>
            <person name="LaButti K."/>
            <person name="Lipzen A."/>
            <person name="Lombard V."/>
            <person name="Magnuson J."/>
            <person name="Maillard F."/>
            <person name="Morin E."/>
            <person name="Murat C."/>
            <person name="Nolan M."/>
            <person name="Ohm R."/>
            <person name="Pangilinan J."/>
            <person name="Pereira M."/>
            <person name="Perotto S."/>
            <person name="Peter M."/>
            <person name="Riley R."/>
            <person name="Sitrit Y."/>
            <person name="Stielow B."/>
            <person name="Szollosi G."/>
            <person name="Zifcakova L."/>
            <person name="Stursova M."/>
            <person name="Spatafora J.W."/>
            <person name="Tedersoo L."/>
            <person name="Vaario L.-M."/>
            <person name="Yamada A."/>
            <person name="Yan M."/>
            <person name="Wang P."/>
            <person name="Xu J."/>
            <person name="Bruns T."/>
            <person name="Baldrian P."/>
            <person name="Vilgalys R."/>
            <person name="Henrissat B."/>
            <person name="Grigoriev I.V."/>
            <person name="Hibbett D."/>
            <person name="Nagy L.G."/>
            <person name="Martin F.M."/>
        </authorList>
    </citation>
    <scope>NUCLEOTIDE SEQUENCE</scope>
    <source>
        <strain evidence="2">BED1</strain>
    </source>
</reference>
<reference evidence="2" key="2">
    <citation type="journal article" date="2020" name="Nat. Commun.">
        <title>Large-scale genome sequencing of mycorrhizal fungi provides insights into the early evolution of symbiotic traits.</title>
        <authorList>
            <person name="Miyauchi S."/>
            <person name="Kiss E."/>
            <person name="Kuo A."/>
            <person name="Drula E."/>
            <person name="Kohler A."/>
            <person name="Sanchez-Garcia M."/>
            <person name="Morin E."/>
            <person name="Andreopoulos B."/>
            <person name="Barry K.W."/>
            <person name="Bonito G."/>
            <person name="Buee M."/>
            <person name="Carver A."/>
            <person name="Chen C."/>
            <person name="Cichocki N."/>
            <person name="Clum A."/>
            <person name="Culley D."/>
            <person name="Crous P.W."/>
            <person name="Fauchery L."/>
            <person name="Girlanda M."/>
            <person name="Hayes R.D."/>
            <person name="Keri Z."/>
            <person name="LaButti K."/>
            <person name="Lipzen A."/>
            <person name="Lombard V."/>
            <person name="Magnuson J."/>
            <person name="Maillard F."/>
            <person name="Murat C."/>
            <person name="Nolan M."/>
            <person name="Ohm R.A."/>
            <person name="Pangilinan J."/>
            <person name="Pereira M.F."/>
            <person name="Perotto S."/>
            <person name="Peter M."/>
            <person name="Pfister S."/>
            <person name="Riley R."/>
            <person name="Sitrit Y."/>
            <person name="Stielow J.B."/>
            <person name="Szollosi G."/>
            <person name="Zifcakova L."/>
            <person name="Stursova M."/>
            <person name="Spatafora J.W."/>
            <person name="Tedersoo L."/>
            <person name="Vaario L.M."/>
            <person name="Yamada A."/>
            <person name="Yan M."/>
            <person name="Wang P."/>
            <person name="Xu J."/>
            <person name="Bruns T."/>
            <person name="Baldrian P."/>
            <person name="Vilgalys R."/>
            <person name="Dunand C."/>
            <person name="Henrissat B."/>
            <person name="Grigoriev I.V."/>
            <person name="Hibbett D."/>
            <person name="Nagy L.G."/>
            <person name="Martin F.M."/>
        </authorList>
    </citation>
    <scope>NUCLEOTIDE SEQUENCE</scope>
    <source>
        <strain evidence="2">BED1</strain>
    </source>
</reference>
<gene>
    <name evidence="2" type="ORF">L210DRAFT_3549359</name>
</gene>
<dbReference type="Proteomes" id="UP001194468">
    <property type="component" value="Unassembled WGS sequence"/>
</dbReference>
<evidence type="ECO:0000259" key="1">
    <source>
        <dbReference type="Pfam" id="PF12937"/>
    </source>
</evidence>
<dbReference type="InterPro" id="IPR036047">
    <property type="entry name" value="F-box-like_dom_sf"/>
</dbReference>